<dbReference type="Gene3D" id="1.20.120.1630">
    <property type="match status" value="1"/>
</dbReference>
<feature type="transmembrane region" description="Helical" evidence="1">
    <location>
        <begin position="103"/>
        <end position="125"/>
    </location>
</feature>
<dbReference type="EMBL" id="BANC01000017">
    <property type="protein sequence ID" value="GAN79135.1"/>
    <property type="molecule type" value="Genomic_DNA"/>
</dbReference>
<gene>
    <name evidence="2" type="ORF">Aam_017_040</name>
</gene>
<dbReference type="AlphaFoldDB" id="A0A0D6PBL5"/>
<keyword evidence="1" id="KW-0472">Membrane</keyword>
<dbReference type="STRING" id="1120923.SAMN02746095_00969"/>
<feature type="transmembrane region" description="Helical" evidence="1">
    <location>
        <begin position="33"/>
        <end position="51"/>
    </location>
</feature>
<name>A0A0D6PBL5_9PROT</name>
<dbReference type="InterPro" id="IPR010721">
    <property type="entry name" value="UstE-like"/>
</dbReference>
<dbReference type="OrthoDB" id="9779233at2"/>
<comment type="caution">
    <text evidence="2">The sequence shown here is derived from an EMBL/GenBank/DDBJ whole genome shotgun (WGS) entry which is preliminary data.</text>
</comment>
<dbReference type="PANTHER" id="PTHR32251">
    <property type="entry name" value="3-OXO-5-ALPHA-STEROID 4-DEHYDROGENASE"/>
    <property type="match status" value="1"/>
</dbReference>
<keyword evidence="1" id="KW-1133">Transmembrane helix</keyword>
<reference evidence="2 3" key="1">
    <citation type="submission" date="2012-11" db="EMBL/GenBank/DDBJ databases">
        <title>Whole genome sequence of Acidocella aminolytica 101 = DSM 11237.</title>
        <authorList>
            <person name="Azuma Y."/>
            <person name="Higashiura N."/>
            <person name="Hirakawa H."/>
            <person name="Matsushita K."/>
        </authorList>
    </citation>
    <scope>NUCLEOTIDE SEQUENCE [LARGE SCALE GENOMIC DNA]</scope>
    <source>
        <strain evidence="3">101 / DSM 11237</strain>
    </source>
</reference>
<evidence type="ECO:0000313" key="3">
    <source>
        <dbReference type="Proteomes" id="UP000032668"/>
    </source>
</evidence>
<protein>
    <submittedName>
        <fullName evidence="2">Uncharacterized protein</fullName>
    </submittedName>
</protein>
<proteinExistence type="predicted"/>
<evidence type="ECO:0000256" key="1">
    <source>
        <dbReference type="SAM" id="Phobius"/>
    </source>
</evidence>
<dbReference type="RefSeq" id="WP_048877600.1">
    <property type="nucleotide sequence ID" value="NZ_BANC01000017.1"/>
</dbReference>
<dbReference type="PROSITE" id="PS50244">
    <property type="entry name" value="S5A_REDUCTASE"/>
    <property type="match status" value="1"/>
</dbReference>
<dbReference type="PANTHER" id="PTHR32251:SF17">
    <property type="entry name" value="STEROID 5-ALPHA REDUCTASE C-TERMINAL DOMAIN-CONTAINING PROTEIN"/>
    <property type="match status" value="1"/>
</dbReference>
<organism evidence="2 3">
    <name type="scientific">Acidocella aminolytica 101 = DSM 11237</name>
    <dbReference type="NCBI Taxonomy" id="1120923"/>
    <lineage>
        <taxon>Bacteria</taxon>
        <taxon>Pseudomonadati</taxon>
        <taxon>Pseudomonadota</taxon>
        <taxon>Alphaproteobacteria</taxon>
        <taxon>Acetobacterales</taxon>
        <taxon>Acidocellaceae</taxon>
        <taxon>Acidocella</taxon>
    </lineage>
</organism>
<keyword evidence="1" id="KW-0812">Transmembrane</keyword>
<dbReference type="Pfam" id="PF06966">
    <property type="entry name" value="DUF1295"/>
    <property type="match status" value="1"/>
</dbReference>
<feature type="transmembrane region" description="Helical" evidence="1">
    <location>
        <begin position="184"/>
        <end position="203"/>
    </location>
</feature>
<accession>A0A0D6PBL5</accession>
<sequence length="270" mass="29540">MIICLYAGLAVTLAMVVSWVVQRAANNAGWVDVFWTFSTGVALAAVALAAPGVLWRHILLAILVLIWAARLGGYVALRVATGPEDTRYILMRESAGRNFQKQMAWLIAGQGPVSGLLAISVYLAATQPDPALRWTDIAGVLILTSAMVGEGLADAQLRAWRARPGHQGGICEDGLWAFCRHPNYLFEALLWLAFPVMALSAAPVTWLSFIAPVMMFLVLRFLTGVPPLEAAMLARRGAAYRAYQARTSAMWPRFKRNVPEPPQPPKTRPF</sequence>
<evidence type="ECO:0000313" key="2">
    <source>
        <dbReference type="EMBL" id="GAN79135.1"/>
    </source>
</evidence>
<keyword evidence="3" id="KW-1185">Reference proteome</keyword>
<feature type="transmembrane region" description="Helical" evidence="1">
    <location>
        <begin position="58"/>
        <end position="77"/>
    </location>
</feature>
<dbReference type="Proteomes" id="UP000032668">
    <property type="component" value="Unassembled WGS sequence"/>
</dbReference>
<dbReference type="GO" id="GO:0016020">
    <property type="term" value="C:membrane"/>
    <property type="evidence" value="ECO:0007669"/>
    <property type="project" value="TreeGrafter"/>
</dbReference>